<dbReference type="Proteomes" id="UP000053989">
    <property type="component" value="Unassembled WGS sequence"/>
</dbReference>
<dbReference type="AlphaFoldDB" id="A0A0C3EIF1"/>
<name>A0A0C3EIF1_9AGAM</name>
<dbReference type="EMBL" id="KN822011">
    <property type="protein sequence ID" value="KIM67686.1"/>
    <property type="molecule type" value="Genomic_DNA"/>
</dbReference>
<evidence type="ECO:0000313" key="1">
    <source>
        <dbReference type="EMBL" id="KIM67686.1"/>
    </source>
</evidence>
<gene>
    <name evidence="1" type="ORF">SCLCIDRAFT_1209788</name>
</gene>
<proteinExistence type="predicted"/>
<dbReference type="InParanoid" id="A0A0C3EIF1"/>
<dbReference type="HOGENOM" id="CLU_2741545_0_0_1"/>
<keyword evidence="2" id="KW-1185">Reference proteome</keyword>
<reference evidence="2" key="2">
    <citation type="submission" date="2015-01" db="EMBL/GenBank/DDBJ databases">
        <title>Evolutionary Origins and Diversification of the Mycorrhizal Mutualists.</title>
        <authorList>
            <consortium name="DOE Joint Genome Institute"/>
            <consortium name="Mycorrhizal Genomics Consortium"/>
            <person name="Kohler A."/>
            <person name="Kuo A."/>
            <person name="Nagy L.G."/>
            <person name="Floudas D."/>
            <person name="Copeland A."/>
            <person name="Barry K.W."/>
            <person name="Cichocki N."/>
            <person name="Veneault-Fourrey C."/>
            <person name="LaButti K."/>
            <person name="Lindquist E.A."/>
            <person name="Lipzen A."/>
            <person name="Lundell T."/>
            <person name="Morin E."/>
            <person name="Murat C."/>
            <person name="Riley R."/>
            <person name="Ohm R."/>
            <person name="Sun H."/>
            <person name="Tunlid A."/>
            <person name="Henrissat B."/>
            <person name="Grigoriev I.V."/>
            <person name="Hibbett D.S."/>
            <person name="Martin F."/>
        </authorList>
    </citation>
    <scope>NUCLEOTIDE SEQUENCE [LARGE SCALE GENOMIC DNA]</scope>
    <source>
        <strain evidence="2">Foug A</strain>
    </source>
</reference>
<organism evidence="1 2">
    <name type="scientific">Scleroderma citrinum Foug A</name>
    <dbReference type="NCBI Taxonomy" id="1036808"/>
    <lineage>
        <taxon>Eukaryota</taxon>
        <taxon>Fungi</taxon>
        <taxon>Dikarya</taxon>
        <taxon>Basidiomycota</taxon>
        <taxon>Agaricomycotina</taxon>
        <taxon>Agaricomycetes</taxon>
        <taxon>Agaricomycetidae</taxon>
        <taxon>Boletales</taxon>
        <taxon>Sclerodermatineae</taxon>
        <taxon>Sclerodermataceae</taxon>
        <taxon>Scleroderma</taxon>
    </lineage>
</organism>
<accession>A0A0C3EIF1</accession>
<reference evidence="1 2" key="1">
    <citation type="submission" date="2014-04" db="EMBL/GenBank/DDBJ databases">
        <authorList>
            <consortium name="DOE Joint Genome Institute"/>
            <person name="Kuo A."/>
            <person name="Kohler A."/>
            <person name="Nagy L.G."/>
            <person name="Floudas D."/>
            <person name="Copeland A."/>
            <person name="Barry K.W."/>
            <person name="Cichocki N."/>
            <person name="Veneault-Fourrey C."/>
            <person name="LaButti K."/>
            <person name="Lindquist E.A."/>
            <person name="Lipzen A."/>
            <person name="Lundell T."/>
            <person name="Morin E."/>
            <person name="Murat C."/>
            <person name="Sun H."/>
            <person name="Tunlid A."/>
            <person name="Henrissat B."/>
            <person name="Grigoriev I.V."/>
            <person name="Hibbett D.S."/>
            <person name="Martin F."/>
            <person name="Nordberg H.P."/>
            <person name="Cantor M.N."/>
            <person name="Hua S.X."/>
        </authorList>
    </citation>
    <scope>NUCLEOTIDE SEQUENCE [LARGE SCALE GENOMIC DNA]</scope>
    <source>
        <strain evidence="1 2">Foug A</strain>
    </source>
</reference>
<evidence type="ECO:0000313" key="2">
    <source>
        <dbReference type="Proteomes" id="UP000053989"/>
    </source>
</evidence>
<protein>
    <submittedName>
        <fullName evidence="1">Uncharacterized protein</fullName>
    </submittedName>
</protein>
<sequence length="71" mass="7849">MCYKCIRNAIQLNVTPMPVPHGGMSERVHIGCTRAHADWSNGDMDGTTRSGDIDPTRVDEALLAAESQYMR</sequence>